<dbReference type="EMBL" id="SGSU01000041">
    <property type="protein sequence ID" value="RZG63680.1"/>
    <property type="molecule type" value="Genomic_DNA"/>
</dbReference>
<dbReference type="Gene3D" id="3.40.50.300">
    <property type="entry name" value="P-loop containing nucleotide triphosphate hydrolases"/>
    <property type="match status" value="1"/>
</dbReference>
<dbReference type="Pfam" id="PF05707">
    <property type="entry name" value="Zot"/>
    <property type="match status" value="1"/>
</dbReference>
<keyword evidence="2" id="KW-0472">Membrane</keyword>
<evidence type="ECO:0000259" key="3">
    <source>
        <dbReference type="Pfam" id="PF05707"/>
    </source>
</evidence>
<dbReference type="InterPro" id="IPR008900">
    <property type="entry name" value="Zot_N"/>
</dbReference>
<protein>
    <recommendedName>
        <fullName evidence="3">Zona occludens toxin N-terminal domain-containing protein</fullName>
    </recommendedName>
</protein>
<keyword evidence="2" id="KW-0812">Transmembrane</keyword>
<feature type="region of interest" description="Disordered" evidence="1">
    <location>
        <begin position="313"/>
        <end position="350"/>
    </location>
</feature>
<keyword evidence="2" id="KW-1133">Transmembrane helix</keyword>
<evidence type="ECO:0000256" key="1">
    <source>
        <dbReference type="SAM" id="MobiDB-lite"/>
    </source>
</evidence>
<name>A0A4Q7ANZ8_9GAMM</name>
<dbReference type="InterPro" id="IPR027417">
    <property type="entry name" value="P-loop_NTPase"/>
</dbReference>
<proteinExistence type="predicted"/>
<evidence type="ECO:0000313" key="4">
    <source>
        <dbReference type="EMBL" id="RZG63680.1"/>
    </source>
</evidence>
<sequence length="512" mass="58489">MTQTLISAPPRTGKSQYCVYLIDQFSKKYPNRQIFTNIIGINYPGVISISSTINRPFDWRDLPNGAILFYDECHEHPAFSDDDLLKHFQPDLSRLDMISSLIDANKIDYRVFPIIDEYYDDLYFKEMVNGIALTIPDEKKIAAQHFVQHGKLPDFLKKGLSEFLPKLKKKETVKQKENILDIGRTLTMHGHFGIDIFMITQNVKRVNDAVKAASSKHLVLRRMFGWDMCFIFEYIEVQTYFAASNRKNATRFSVFRYKKNLYKYYVSSEEHNIQKSMPVGLVMLFLFVICIFGTAFYKGKNLYDSKYSDKKPQQVEKQDAGSAQNTSPVNNSNQQNLAAQQTASQPVKPLQLSDSDKYHLQSLIDSCVNSQQMTLEQCKNIYDPAKSQSIAASQTNQGQPVAPLYDSSNPYDYEYNAAKMPTDAPILSNTIIYKGKCHAYSQQGTLMKNIKESDCRRFASGDRPFNYFKQQSFNSQPALTANTLPAADVKTDQSMTAEDIAKYQEAKRQGLI</sequence>
<dbReference type="RefSeq" id="WP_130148908.1">
    <property type="nucleotide sequence ID" value="NZ_SGSU01000041.1"/>
</dbReference>
<gene>
    <name evidence="4" type="ORF">EXE25_18840</name>
</gene>
<reference evidence="4 5" key="1">
    <citation type="submission" date="2019-02" db="EMBL/GenBank/DDBJ databases">
        <title>The Batch Genome Submission of Acinetobacter spp. strains.</title>
        <authorList>
            <person name="Qin J."/>
            <person name="Hu Y."/>
            <person name="Ye H."/>
            <person name="Wei L."/>
            <person name="Feng Y."/>
            <person name="Zong Z."/>
        </authorList>
    </citation>
    <scope>NUCLEOTIDE SEQUENCE [LARGE SCALE GENOMIC DNA]</scope>
    <source>
        <strain evidence="4 5">WCHABo060081</strain>
    </source>
</reference>
<feature type="domain" description="Zona occludens toxin N-terminal" evidence="3">
    <location>
        <begin position="27"/>
        <end position="270"/>
    </location>
</feature>
<organism evidence="4 5">
    <name type="scientific">Acinetobacter bouvetii</name>
    <dbReference type="NCBI Taxonomy" id="202951"/>
    <lineage>
        <taxon>Bacteria</taxon>
        <taxon>Pseudomonadati</taxon>
        <taxon>Pseudomonadota</taxon>
        <taxon>Gammaproteobacteria</taxon>
        <taxon>Moraxellales</taxon>
        <taxon>Moraxellaceae</taxon>
        <taxon>Acinetobacter</taxon>
    </lineage>
</organism>
<evidence type="ECO:0000256" key="2">
    <source>
        <dbReference type="SAM" id="Phobius"/>
    </source>
</evidence>
<dbReference type="Proteomes" id="UP000293483">
    <property type="component" value="Unassembled WGS sequence"/>
</dbReference>
<dbReference type="AlphaFoldDB" id="A0A4Q7ANZ8"/>
<feature type="transmembrane region" description="Helical" evidence="2">
    <location>
        <begin position="277"/>
        <end position="297"/>
    </location>
</feature>
<accession>A0A4Q7ANZ8</accession>
<feature type="compositionally biased region" description="Low complexity" evidence="1">
    <location>
        <begin position="330"/>
        <end position="345"/>
    </location>
</feature>
<comment type="caution">
    <text evidence="4">The sequence shown here is derived from an EMBL/GenBank/DDBJ whole genome shotgun (WGS) entry which is preliminary data.</text>
</comment>
<evidence type="ECO:0000313" key="5">
    <source>
        <dbReference type="Proteomes" id="UP000293483"/>
    </source>
</evidence>